<dbReference type="EMBL" id="CAFBRB010000195">
    <property type="protein sequence ID" value="CAB5077678.1"/>
    <property type="molecule type" value="Genomic_DNA"/>
</dbReference>
<sequence length="44" mass="4497">MVHATVAALKGLESPEAIAARRGRPLEDVAPAAIIRASQMTVGA</sequence>
<gene>
    <name evidence="1" type="ORF">UFOPK4401_01311</name>
</gene>
<reference evidence="1" key="1">
    <citation type="submission" date="2020-05" db="EMBL/GenBank/DDBJ databases">
        <authorList>
            <person name="Chiriac C."/>
            <person name="Salcher M."/>
            <person name="Ghai R."/>
            <person name="Kavagutti S V."/>
        </authorList>
    </citation>
    <scope>NUCLEOTIDE SEQUENCE</scope>
</reference>
<evidence type="ECO:0000313" key="1">
    <source>
        <dbReference type="EMBL" id="CAB5077678.1"/>
    </source>
</evidence>
<name>A0A6J7VLG9_9ZZZZ</name>
<protein>
    <submittedName>
        <fullName evidence="1">Unannotated protein</fullName>
    </submittedName>
</protein>
<dbReference type="AlphaFoldDB" id="A0A6J7VLG9"/>
<accession>A0A6J7VLG9</accession>
<organism evidence="1">
    <name type="scientific">freshwater metagenome</name>
    <dbReference type="NCBI Taxonomy" id="449393"/>
    <lineage>
        <taxon>unclassified sequences</taxon>
        <taxon>metagenomes</taxon>
        <taxon>ecological metagenomes</taxon>
    </lineage>
</organism>
<proteinExistence type="predicted"/>